<evidence type="ECO:0008006" key="7">
    <source>
        <dbReference type="Google" id="ProtNLM"/>
    </source>
</evidence>
<evidence type="ECO:0000259" key="3">
    <source>
        <dbReference type="Pfam" id="PF01476"/>
    </source>
</evidence>
<dbReference type="Pfam" id="PF04773">
    <property type="entry name" value="FecR"/>
    <property type="match status" value="1"/>
</dbReference>
<keyword evidence="2" id="KW-0732">Signal</keyword>
<organism evidence="5 6">
    <name type="scientific">Alcanivorax hongdengensis A-11-3</name>
    <dbReference type="NCBI Taxonomy" id="1177179"/>
    <lineage>
        <taxon>Bacteria</taxon>
        <taxon>Pseudomonadati</taxon>
        <taxon>Pseudomonadota</taxon>
        <taxon>Gammaproteobacteria</taxon>
        <taxon>Oceanospirillales</taxon>
        <taxon>Alcanivoracaceae</taxon>
        <taxon>Alcanivorax</taxon>
    </lineage>
</organism>
<evidence type="ECO:0000256" key="2">
    <source>
        <dbReference type="SAM" id="SignalP"/>
    </source>
</evidence>
<evidence type="ECO:0000313" key="6">
    <source>
        <dbReference type="Proteomes" id="UP000010164"/>
    </source>
</evidence>
<feature type="domain" description="LysM" evidence="3">
    <location>
        <begin position="26"/>
        <end position="73"/>
    </location>
</feature>
<dbReference type="PANTHER" id="PTHR38731">
    <property type="entry name" value="LIPL45-RELATED LIPOPROTEIN-RELATED"/>
    <property type="match status" value="1"/>
</dbReference>
<feature type="chain" id="PRO_5003948399" description="LysM domain-containing protein" evidence="2">
    <location>
        <begin position="21"/>
        <end position="369"/>
    </location>
</feature>
<feature type="region of interest" description="Disordered" evidence="1">
    <location>
        <begin position="331"/>
        <end position="351"/>
    </location>
</feature>
<dbReference type="eggNOG" id="COG1652">
    <property type="taxonomic scope" value="Bacteria"/>
</dbReference>
<dbReference type="EMBL" id="AMRJ01000020">
    <property type="protein sequence ID" value="EKF73708.1"/>
    <property type="molecule type" value="Genomic_DNA"/>
</dbReference>
<feature type="signal peptide" evidence="2">
    <location>
        <begin position="1"/>
        <end position="20"/>
    </location>
</feature>
<dbReference type="InterPro" id="IPR036779">
    <property type="entry name" value="LysM_dom_sf"/>
</dbReference>
<evidence type="ECO:0000259" key="4">
    <source>
        <dbReference type="Pfam" id="PF04773"/>
    </source>
</evidence>
<dbReference type="InterPro" id="IPR018392">
    <property type="entry name" value="LysM"/>
</dbReference>
<dbReference type="eggNOG" id="COG4254">
    <property type="taxonomic scope" value="Bacteria"/>
</dbReference>
<feature type="compositionally biased region" description="Pro residues" evidence="1">
    <location>
        <begin position="334"/>
        <end position="347"/>
    </location>
</feature>
<comment type="caution">
    <text evidence="5">The sequence shown here is derived from an EMBL/GenBank/DDBJ whole genome shotgun (WGS) entry which is preliminary data.</text>
</comment>
<proteinExistence type="predicted"/>
<keyword evidence="6" id="KW-1185">Reference proteome</keyword>
<dbReference type="RefSeq" id="WP_008929596.1">
    <property type="nucleotide sequence ID" value="NZ_AMRJ01000020.1"/>
</dbReference>
<dbReference type="STRING" id="1177179.A11A3_12118"/>
<accession>L0WAA5</accession>
<dbReference type="PATRIC" id="fig|1177179.3.peg.2422"/>
<feature type="domain" description="FecR protein" evidence="4">
    <location>
        <begin position="116"/>
        <end position="218"/>
    </location>
</feature>
<gene>
    <name evidence="5" type="ORF">A11A3_12118</name>
</gene>
<dbReference type="Proteomes" id="UP000010164">
    <property type="component" value="Unassembled WGS sequence"/>
</dbReference>
<dbReference type="Pfam" id="PF01476">
    <property type="entry name" value="LysM"/>
    <property type="match status" value="1"/>
</dbReference>
<dbReference type="SUPFAM" id="SSF54106">
    <property type="entry name" value="LysM domain"/>
    <property type="match status" value="1"/>
</dbReference>
<name>L0WAA5_9GAMM</name>
<reference evidence="5 6" key="1">
    <citation type="journal article" date="2012" name="J. Bacteriol.">
        <title>Genome Sequence of the Alkane-Degrading Bacterium Alcanivorax hongdengensis Type Strain A-11-3.</title>
        <authorList>
            <person name="Lai Q."/>
            <person name="Shao Z."/>
        </authorList>
    </citation>
    <scope>NUCLEOTIDE SEQUENCE [LARGE SCALE GENOMIC DNA]</scope>
    <source>
        <strain evidence="5 6">A-11-3</strain>
    </source>
</reference>
<evidence type="ECO:0000256" key="1">
    <source>
        <dbReference type="SAM" id="MobiDB-lite"/>
    </source>
</evidence>
<protein>
    <recommendedName>
        <fullName evidence="7">LysM domain-containing protein</fullName>
    </recommendedName>
</protein>
<dbReference type="AlphaFoldDB" id="L0WAA5"/>
<dbReference type="Gene3D" id="3.10.350.10">
    <property type="entry name" value="LysM domain"/>
    <property type="match status" value="1"/>
</dbReference>
<sequence>MGVWLRAALLLCLLSPSAWAGEDWQYTLRPSDSLWKVCERFAQKPEVCWHELARHNDVADPRRLRPGATLRIPVEWLKEKPIPASLEAVRGEVLLYPTDGSAAHPVANGDTVQFGDALETGATGSARLRFADQSEVIIKPSSLLVVNRYRRFLGQDSGATELRLERGAIRNRVTPRDPDLQPFKVYTPGATAAVRGTQYYVRVDNEDTTRNEVVKGQVDVDARSRTAAVGAGFGTLVRQDQPPVAPVALLPAPDVVVTTRPGDLQAVWPTQADAAGYWVELYQQPGDTLLEQDYVQQGSWHKTLKPGDYRLLVRAEDDNGLRGEEQWQAVQVPDEPPPPPEPEPQPEPASKKHWDVLFFVAGAALILTL</sequence>
<dbReference type="OrthoDB" id="9813091at2"/>
<dbReference type="InterPro" id="IPR006860">
    <property type="entry name" value="FecR"/>
</dbReference>
<dbReference type="Gene3D" id="2.60.120.1440">
    <property type="match status" value="1"/>
</dbReference>
<evidence type="ECO:0000313" key="5">
    <source>
        <dbReference type="EMBL" id="EKF73708.1"/>
    </source>
</evidence>